<keyword evidence="8 11" id="KW-0675">Receptor</keyword>
<organism evidence="14 15">
    <name type="scientific">Euphydryas editha</name>
    <name type="common">Edith's checkerspot</name>
    <dbReference type="NCBI Taxonomy" id="104508"/>
    <lineage>
        <taxon>Eukaryota</taxon>
        <taxon>Metazoa</taxon>
        <taxon>Ecdysozoa</taxon>
        <taxon>Arthropoda</taxon>
        <taxon>Hexapoda</taxon>
        <taxon>Insecta</taxon>
        <taxon>Pterygota</taxon>
        <taxon>Neoptera</taxon>
        <taxon>Endopterygota</taxon>
        <taxon>Lepidoptera</taxon>
        <taxon>Glossata</taxon>
        <taxon>Ditrysia</taxon>
        <taxon>Papilionoidea</taxon>
        <taxon>Nymphalidae</taxon>
        <taxon>Nymphalinae</taxon>
        <taxon>Euphydryas</taxon>
    </lineage>
</organism>
<evidence type="ECO:0000256" key="9">
    <source>
        <dbReference type="ARBA" id="ARBA00023180"/>
    </source>
</evidence>
<keyword evidence="5 12" id="KW-1133">Transmembrane helix</keyword>
<protein>
    <recommendedName>
        <fullName evidence="13">G-protein coupled receptors family 1 profile domain-containing protein</fullName>
    </recommendedName>
</protein>
<reference evidence="14" key="1">
    <citation type="submission" date="2022-03" db="EMBL/GenBank/DDBJ databases">
        <authorList>
            <person name="Tunstrom K."/>
        </authorList>
    </citation>
    <scope>NUCLEOTIDE SEQUENCE</scope>
</reference>
<evidence type="ECO:0000256" key="11">
    <source>
        <dbReference type="RuleBase" id="RU000688"/>
    </source>
</evidence>
<evidence type="ECO:0000256" key="6">
    <source>
        <dbReference type="ARBA" id="ARBA00023040"/>
    </source>
</evidence>
<dbReference type="InterPro" id="IPR000276">
    <property type="entry name" value="GPCR_Rhodpsn"/>
</dbReference>
<dbReference type="InterPro" id="IPR008365">
    <property type="entry name" value="Prostanoid_rcpt"/>
</dbReference>
<keyword evidence="9" id="KW-0325">Glycoprotein</keyword>
<evidence type="ECO:0000256" key="1">
    <source>
        <dbReference type="ARBA" id="ARBA00004651"/>
    </source>
</evidence>
<dbReference type="PANTHER" id="PTHR11866">
    <property type="entry name" value="G-PROTEIN COUPLED RECEPTOR FAMILY 1 MEMBER"/>
    <property type="match status" value="1"/>
</dbReference>
<keyword evidence="3" id="KW-1003">Cell membrane</keyword>
<dbReference type="Gene3D" id="1.20.1070.10">
    <property type="entry name" value="Rhodopsin 7-helix transmembrane proteins"/>
    <property type="match status" value="1"/>
</dbReference>
<keyword evidence="4 11" id="KW-0812">Transmembrane</keyword>
<dbReference type="GO" id="GO:0007189">
    <property type="term" value="P:adenylate cyclase-activating G protein-coupled receptor signaling pathway"/>
    <property type="evidence" value="ECO:0007669"/>
    <property type="project" value="TreeGrafter"/>
</dbReference>
<name>A0AAU9U779_EUPED</name>
<dbReference type="Proteomes" id="UP001153954">
    <property type="component" value="Unassembled WGS sequence"/>
</dbReference>
<evidence type="ECO:0000256" key="4">
    <source>
        <dbReference type="ARBA" id="ARBA00022692"/>
    </source>
</evidence>
<evidence type="ECO:0000259" key="13">
    <source>
        <dbReference type="PROSITE" id="PS50262"/>
    </source>
</evidence>
<evidence type="ECO:0000256" key="10">
    <source>
        <dbReference type="ARBA" id="ARBA00023224"/>
    </source>
</evidence>
<dbReference type="GO" id="GO:0004930">
    <property type="term" value="F:G protein-coupled receptor activity"/>
    <property type="evidence" value="ECO:0007669"/>
    <property type="project" value="UniProtKB-KW"/>
</dbReference>
<evidence type="ECO:0000313" key="15">
    <source>
        <dbReference type="Proteomes" id="UP001153954"/>
    </source>
</evidence>
<dbReference type="Pfam" id="PF00001">
    <property type="entry name" value="7tm_1"/>
    <property type="match status" value="1"/>
</dbReference>
<keyword evidence="6 11" id="KW-0297">G-protein coupled receptor</keyword>
<evidence type="ECO:0000256" key="2">
    <source>
        <dbReference type="ARBA" id="ARBA00010663"/>
    </source>
</evidence>
<dbReference type="EMBL" id="CAKOGL010000015">
    <property type="protein sequence ID" value="CAH2095018.1"/>
    <property type="molecule type" value="Genomic_DNA"/>
</dbReference>
<dbReference type="PROSITE" id="PS00237">
    <property type="entry name" value="G_PROTEIN_RECEP_F1_1"/>
    <property type="match status" value="1"/>
</dbReference>
<evidence type="ECO:0000313" key="14">
    <source>
        <dbReference type="EMBL" id="CAH2095018.1"/>
    </source>
</evidence>
<dbReference type="PANTHER" id="PTHR11866:SF16">
    <property type="entry name" value="PROSTAGLANDIN E2 RECEPTOR EP4 SUBTYPE-LIKE PROTEIN"/>
    <property type="match status" value="1"/>
</dbReference>
<feature type="transmembrane region" description="Helical" evidence="12">
    <location>
        <begin position="86"/>
        <end position="110"/>
    </location>
</feature>
<feature type="domain" description="G-protein coupled receptors family 1 profile" evidence="13">
    <location>
        <begin position="66"/>
        <end position="162"/>
    </location>
</feature>
<proteinExistence type="inferred from homology"/>
<gene>
    <name evidence="14" type="ORF">EEDITHA_LOCUS10522</name>
</gene>
<evidence type="ECO:0000256" key="12">
    <source>
        <dbReference type="SAM" id="Phobius"/>
    </source>
</evidence>
<keyword evidence="15" id="KW-1185">Reference proteome</keyword>
<dbReference type="GO" id="GO:0005886">
    <property type="term" value="C:plasma membrane"/>
    <property type="evidence" value="ECO:0007669"/>
    <property type="project" value="UniProtKB-SubCell"/>
</dbReference>
<dbReference type="GO" id="GO:0007204">
    <property type="term" value="P:positive regulation of cytosolic calcium ion concentration"/>
    <property type="evidence" value="ECO:0007669"/>
    <property type="project" value="TreeGrafter"/>
</dbReference>
<comment type="caution">
    <text evidence="14">The sequence shown here is derived from an EMBL/GenBank/DDBJ whole genome shotgun (WGS) entry which is preliminary data.</text>
</comment>
<feature type="transmembrane region" description="Helical" evidence="12">
    <location>
        <begin position="130"/>
        <end position="150"/>
    </location>
</feature>
<sequence>MASVAPELTTEFFDSTLTNHFLFNDTDFMSHAYLSNITNSTASPIRPGGKMFKIVVKVVYAIGIISNAAAIIALRRGERRVRNRKHLLLLTSLAANDLVALVGMVCAMVVSEQLPWARETRLYCATRVVLRVFGVGSVCIAVTMALERYLALTRPFLYQKVN</sequence>
<dbReference type="AlphaFoldDB" id="A0AAU9U779"/>
<evidence type="ECO:0000256" key="7">
    <source>
        <dbReference type="ARBA" id="ARBA00023136"/>
    </source>
</evidence>
<keyword evidence="10 11" id="KW-0807">Transducer</keyword>
<comment type="similarity">
    <text evidence="2 11">Belongs to the G-protein coupled receptor 1 family.</text>
</comment>
<evidence type="ECO:0000256" key="3">
    <source>
        <dbReference type="ARBA" id="ARBA00022475"/>
    </source>
</evidence>
<dbReference type="SUPFAM" id="SSF81321">
    <property type="entry name" value="Family A G protein-coupled receptor-like"/>
    <property type="match status" value="1"/>
</dbReference>
<dbReference type="InterPro" id="IPR017452">
    <property type="entry name" value="GPCR_Rhodpsn_7TM"/>
</dbReference>
<keyword evidence="7 12" id="KW-0472">Membrane</keyword>
<comment type="subcellular location">
    <subcellularLocation>
        <location evidence="1">Cell membrane</location>
        <topology evidence="1">Multi-pass membrane protein</topology>
    </subcellularLocation>
</comment>
<evidence type="ECO:0000256" key="8">
    <source>
        <dbReference type="ARBA" id="ARBA00023170"/>
    </source>
</evidence>
<accession>A0AAU9U779</accession>
<dbReference type="PROSITE" id="PS50262">
    <property type="entry name" value="G_PROTEIN_RECEP_F1_2"/>
    <property type="match status" value="1"/>
</dbReference>
<dbReference type="PRINTS" id="PR00237">
    <property type="entry name" value="GPCRRHODOPSN"/>
</dbReference>
<feature type="transmembrane region" description="Helical" evidence="12">
    <location>
        <begin position="54"/>
        <end position="74"/>
    </location>
</feature>
<evidence type="ECO:0000256" key="5">
    <source>
        <dbReference type="ARBA" id="ARBA00022989"/>
    </source>
</evidence>